<dbReference type="PATRIC" id="fig|1125712.3.peg.2061"/>
<organism evidence="12 13">
    <name type="scientific">Olsenella profusa F0195</name>
    <dbReference type="NCBI Taxonomy" id="1125712"/>
    <lineage>
        <taxon>Bacteria</taxon>
        <taxon>Bacillati</taxon>
        <taxon>Actinomycetota</taxon>
        <taxon>Coriobacteriia</taxon>
        <taxon>Coriobacteriales</taxon>
        <taxon>Atopobiaceae</taxon>
        <taxon>Olsenella</taxon>
    </lineage>
</organism>
<evidence type="ECO:0000313" key="13">
    <source>
        <dbReference type="Proteomes" id="UP000016638"/>
    </source>
</evidence>
<dbReference type="SUPFAM" id="SSF116726">
    <property type="entry name" value="TrkA C-terminal domain-like"/>
    <property type="match status" value="1"/>
</dbReference>
<feature type="transmembrane region" description="Helical" evidence="10">
    <location>
        <begin position="342"/>
        <end position="363"/>
    </location>
</feature>
<evidence type="ECO:0000256" key="5">
    <source>
        <dbReference type="ARBA" id="ARBA00023065"/>
    </source>
</evidence>
<evidence type="ECO:0000256" key="9">
    <source>
        <dbReference type="ARBA" id="ARBA00023303"/>
    </source>
</evidence>
<evidence type="ECO:0000256" key="10">
    <source>
        <dbReference type="SAM" id="Phobius"/>
    </source>
</evidence>
<evidence type="ECO:0000256" key="4">
    <source>
        <dbReference type="ARBA" id="ARBA00022989"/>
    </source>
</evidence>
<name>U2T0E6_9ACTN</name>
<dbReference type="RefSeq" id="WP_021726988.1">
    <property type="nucleotide sequence ID" value="NZ_AWEZ01000064.1"/>
</dbReference>
<evidence type="ECO:0000313" key="12">
    <source>
        <dbReference type="EMBL" id="ERL06534.1"/>
    </source>
</evidence>
<dbReference type="InterPro" id="IPR036721">
    <property type="entry name" value="RCK_C_sf"/>
</dbReference>
<feature type="transmembrane region" description="Helical" evidence="10">
    <location>
        <begin position="277"/>
        <end position="299"/>
    </location>
</feature>
<dbReference type="GO" id="GO:0034707">
    <property type="term" value="C:chloride channel complex"/>
    <property type="evidence" value="ECO:0007669"/>
    <property type="project" value="UniProtKB-KW"/>
</dbReference>
<reference evidence="12 13" key="1">
    <citation type="submission" date="2013-08" db="EMBL/GenBank/DDBJ databases">
        <authorList>
            <person name="Durkin A.S."/>
            <person name="Haft D.R."/>
            <person name="McCorrison J."/>
            <person name="Torralba M."/>
            <person name="Gillis M."/>
            <person name="Haft D.H."/>
            <person name="Methe B."/>
            <person name="Sutton G."/>
            <person name="Nelson K.E."/>
        </authorList>
    </citation>
    <scope>NUCLEOTIDE SEQUENCE [LARGE SCALE GENOMIC DNA]</scope>
    <source>
        <strain evidence="12 13">F0195</strain>
    </source>
</reference>
<feature type="transmembrane region" description="Helical" evidence="10">
    <location>
        <begin position="370"/>
        <end position="389"/>
    </location>
</feature>
<keyword evidence="6 10" id="KW-0472">Membrane</keyword>
<dbReference type="Proteomes" id="UP000016638">
    <property type="component" value="Unassembled WGS sequence"/>
</dbReference>
<dbReference type="Gene3D" id="3.30.70.1450">
    <property type="entry name" value="Regulator of K+ conductance, C-terminal domain"/>
    <property type="match status" value="1"/>
</dbReference>
<accession>U2T0E6</accession>
<dbReference type="GO" id="GO:0005254">
    <property type="term" value="F:chloride channel activity"/>
    <property type="evidence" value="ECO:0007669"/>
    <property type="project" value="UniProtKB-KW"/>
</dbReference>
<dbReference type="Gene3D" id="1.10.3080.10">
    <property type="entry name" value="Clc chloride channel"/>
    <property type="match status" value="1"/>
</dbReference>
<dbReference type="Pfam" id="PF02080">
    <property type="entry name" value="TrkA_C"/>
    <property type="match status" value="1"/>
</dbReference>
<dbReference type="InterPro" id="IPR050368">
    <property type="entry name" value="ClC-type_chloride_channel"/>
</dbReference>
<feature type="transmembrane region" description="Helical" evidence="10">
    <location>
        <begin position="165"/>
        <end position="190"/>
    </location>
</feature>
<comment type="subcellular location">
    <subcellularLocation>
        <location evidence="1">Membrane</location>
        <topology evidence="1">Multi-pass membrane protein</topology>
    </subcellularLocation>
</comment>
<keyword evidence="2" id="KW-0813">Transport</keyword>
<evidence type="ECO:0000259" key="11">
    <source>
        <dbReference type="PROSITE" id="PS51202"/>
    </source>
</evidence>
<evidence type="ECO:0000256" key="1">
    <source>
        <dbReference type="ARBA" id="ARBA00004141"/>
    </source>
</evidence>
<gene>
    <name evidence="12" type="ORF">HMPREF1316_1295</name>
</gene>
<dbReference type="PANTHER" id="PTHR43427">
    <property type="entry name" value="CHLORIDE CHANNEL PROTEIN CLC-E"/>
    <property type="match status" value="1"/>
</dbReference>
<dbReference type="eggNOG" id="COG0038">
    <property type="taxonomic scope" value="Bacteria"/>
</dbReference>
<dbReference type="InterPro" id="IPR001807">
    <property type="entry name" value="ClC"/>
</dbReference>
<keyword evidence="7" id="KW-0869">Chloride channel</keyword>
<evidence type="ECO:0000256" key="2">
    <source>
        <dbReference type="ARBA" id="ARBA00022448"/>
    </source>
</evidence>
<dbReference type="PRINTS" id="PR00762">
    <property type="entry name" value="CLCHANNEL"/>
</dbReference>
<dbReference type="InterPro" id="IPR014743">
    <property type="entry name" value="Cl-channel_core"/>
</dbReference>
<dbReference type="AlphaFoldDB" id="U2T0E6"/>
<evidence type="ECO:0000256" key="8">
    <source>
        <dbReference type="ARBA" id="ARBA00023214"/>
    </source>
</evidence>
<feature type="transmembrane region" description="Helical" evidence="10">
    <location>
        <begin position="238"/>
        <end position="257"/>
    </location>
</feature>
<evidence type="ECO:0000256" key="3">
    <source>
        <dbReference type="ARBA" id="ARBA00022692"/>
    </source>
</evidence>
<dbReference type="EMBL" id="AWEZ01000064">
    <property type="protein sequence ID" value="ERL06534.1"/>
    <property type="molecule type" value="Genomic_DNA"/>
</dbReference>
<feature type="transmembrane region" description="Helical" evidence="10">
    <location>
        <begin position="311"/>
        <end position="330"/>
    </location>
</feature>
<evidence type="ECO:0000256" key="6">
    <source>
        <dbReference type="ARBA" id="ARBA00023136"/>
    </source>
</evidence>
<keyword evidence="5" id="KW-0406">Ion transport</keyword>
<dbReference type="InterPro" id="IPR006037">
    <property type="entry name" value="RCK_C"/>
</dbReference>
<evidence type="ECO:0000256" key="7">
    <source>
        <dbReference type="ARBA" id="ARBA00023173"/>
    </source>
</evidence>
<keyword evidence="13" id="KW-1185">Reference proteome</keyword>
<protein>
    <submittedName>
        <fullName evidence="12">Chloride transporter, ClC family</fullName>
    </submittedName>
</protein>
<keyword evidence="9" id="KW-0407">Ion channel</keyword>
<keyword evidence="4 10" id="KW-1133">Transmembrane helix</keyword>
<proteinExistence type="predicted"/>
<keyword evidence="8" id="KW-0868">Chloride</keyword>
<feature type="transmembrane region" description="Helical" evidence="10">
    <location>
        <begin position="67"/>
        <end position="88"/>
    </location>
</feature>
<dbReference type="SUPFAM" id="SSF81340">
    <property type="entry name" value="Clc chloride channel"/>
    <property type="match status" value="1"/>
</dbReference>
<feature type="transmembrane region" description="Helical" evidence="10">
    <location>
        <begin position="202"/>
        <end position="226"/>
    </location>
</feature>
<comment type="caution">
    <text evidence="12">The sequence shown here is derived from an EMBL/GenBank/DDBJ whole genome shotgun (WGS) entry which is preliminary data.</text>
</comment>
<sequence>MGTTQAIKTDARAQVSRRNSRRFQLDMVWEGVLVGLAAGGIVTLYRLCLTLAERTLRFIIPFAQAHPMALAGLIALMAACCLVVAKLVSWEPYTQGSGIPQVDAEVMGKLDMPWHRVLAAKFTEGTLLALSGLSLGREGPSIQLGGMGGKAISRLLRRGRGEERLLVTCGAAAGMSAAFNAPLTGTLFAIEEIHKEFTPSLIISAMASAVSADFLVSQVLGVRPVLRLAFVQDLPHVYYVLVLLMGLVMGLLGALHNRGMFLLNEGLYGTVLARVPYGGRLALPFALTLVAAFAAPLLLDGGDAIVELLKYPTMVPFLTLVLLLVGKYALTSMCFASGAPGGTLFPLCVMGMLAGAVYGNVLTNTCSMNAMYIVNFMVLGIAGLFSSVVRAPVTGVVLAFELTGSMDSLLAASIVSIVAYVVANITRTDPFYERLLGNLLDVTAKTPRVRHKKEKVLHDYTVGAGSLLEGRCLRDIDWPRGSMIVTVYRAGTEIVPNGDTRLQALDDLLVIMDMRAEDSIQDHVWRLCRSSLATEHTPRR</sequence>
<feature type="transmembrane region" description="Helical" evidence="10">
    <location>
        <begin position="409"/>
        <end position="426"/>
    </location>
</feature>
<feature type="transmembrane region" description="Helical" evidence="10">
    <location>
        <begin position="27"/>
        <end position="47"/>
    </location>
</feature>
<dbReference type="Pfam" id="PF00654">
    <property type="entry name" value="Voltage_CLC"/>
    <property type="match status" value="1"/>
</dbReference>
<dbReference type="CDD" id="cd01031">
    <property type="entry name" value="EriC"/>
    <property type="match status" value="1"/>
</dbReference>
<dbReference type="PANTHER" id="PTHR43427:SF6">
    <property type="entry name" value="CHLORIDE CHANNEL PROTEIN CLC-E"/>
    <property type="match status" value="1"/>
</dbReference>
<dbReference type="STRING" id="1125712.HMPREF1316_1295"/>
<dbReference type="eggNOG" id="COG0569">
    <property type="taxonomic scope" value="Bacteria"/>
</dbReference>
<dbReference type="GO" id="GO:0008324">
    <property type="term" value="F:monoatomic cation transmembrane transporter activity"/>
    <property type="evidence" value="ECO:0007669"/>
    <property type="project" value="InterPro"/>
</dbReference>
<dbReference type="PROSITE" id="PS51202">
    <property type="entry name" value="RCK_C"/>
    <property type="match status" value="1"/>
</dbReference>
<feature type="domain" description="RCK C-terminal" evidence="11">
    <location>
        <begin position="444"/>
        <end position="526"/>
    </location>
</feature>
<keyword evidence="3 10" id="KW-0812">Transmembrane</keyword>
<dbReference type="GO" id="GO:0006813">
    <property type="term" value="P:potassium ion transport"/>
    <property type="evidence" value="ECO:0007669"/>
    <property type="project" value="InterPro"/>
</dbReference>